<keyword evidence="3" id="KW-1185">Reference proteome</keyword>
<protein>
    <recommendedName>
        <fullName evidence="4">DUF3821 domain-containing protein</fullName>
    </recommendedName>
</protein>
<evidence type="ECO:0000313" key="3">
    <source>
        <dbReference type="Proteomes" id="UP000006565"/>
    </source>
</evidence>
<dbReference type="GeneID" id="9745271"/>
<dbReference type="STRING" id="679926.Mpet_2776"/>
<evidence type="ECO:0008006" key="4">
    <source>
        <dbReference type="Google" id="ProtNLM"/>
    </source>
</evidence>
<feature type="transmembrane region" description="Helical" evidence="1">
    <location>
        <begin position="315"/>
        <end position="334"/>
    </location>
</feature>
<dbReference type="RefSeq" id="WP_013330692.1">
    <property type="nucleotide sequence ID" value="NC_014507.1"/>
</dbReference>
<evidence type="ECO:0000313" key="2">
    <source>
        <dbReference type="EMBL" id="ADN37519.1"/>
    </source>
</evidence>
<organism evidence="2 3">
    <name type="scientific">Methanolacinia petrolearia (strain DSM 11571 / OCM 486 / SEBR 4847)</name>
    <name type="common">Methanoplanus petrolearius</name>
    <dbReference type="NCBI Taxonomy" id="679926"/>
    <lineage>
        <taxon>Archaea</taxon>
        <taxon>Methanobacteriati</taxon>
        <taxon>Methanobacteriota</taxon>
        <taxon>Stenosarchaea group</taxon>
        <taxon>Methanomicrobia</taxon>
        <taxon>Methanomicrobiales</taxon>
        <taxon>Methanomicrobiaceae</taxon>
        <taxon>Methanolacinia</taxon>
    </lineage>
</organism>
<dbReference type="OrthoDB" id="118064at2157"/>
<dbReference type="Proteomes" id="UP000006565">
    <property type="component" value="Chromosome"/>
</dbReference>
<gene>
    <name evidence="2" type="ordered locus">Mpet_2776</name>
</gene>
<dbReference type="KEGG" id="mpi:Mpet_2776"/>
<dbReference type="AlphaFoldDB" id="E1RGZ0"/>
<keyword evidence="1" id="KW-0812">Transmembrane</keyword>
<keyword evidence="1" id="KW-0472">Membrane</keyword>
<dbReference type="eggNOG" id="arCOG03906">
    <property type="taxonomic scope" value="Archaea"/>
</dbReference>
<sequence precursor="true">MRASAILPAGIIILLLAVPGFALAASGDDMKFYASGDPVYIRGEAPGSQSTGLTAWIFGQNYWSSENVNTESDGSYTYEIGSGLTGSLSSGQYFVIIQHPMYNGVFDVTVREGWPSSGQTSAVSTAGGSFVIEGQGKLQGSAAAYALMNLLDSQNIDDTYTVTTFFLEEPWLRADETEAWQAGSIIELEGTTNIAQGEQLVYTFSPVSGDIPSSKQSGGTAYTTEMAGKSTVEYGMPYNLWSVDIDTEGMEPGTYIFTIEAVSEGNALQKYITLYEPVETPQITAKPTSQESAGPTGTKMTVETTTAATATQSPVSPVLAVVSIFSALLIGTAGRSFRRR</sequence>
<dbReference type="EMBL" id="CP002117">
    <property type="protein sequence ID" value="ADN37519.1"/>
    <property type="molecule type" value="Genomic_DNA"/>
</dbReference>
<proteinExistence type="predicted"/>
<name>E1RGZ0_METP4</name>
<evidence type="ECO:0000256" key="1">
    <source>
        <dbReference type="SAM" id="Phobius"/>
    </source>
</evidence>
<keyword evidence="1" id="KW-1133">Transmembrane helix</keyword>
<accession>E1RGZ0</accession>
<dbReference type="HOGENOM" id="CLU_815382_0_0_2"/>
<reference evidence="2 3" key="1">
    <citation type="journal article" date="2010" name="Stand. Genomic Sci.">
        <title>Complete genome sequence of Methanoplanus petrolearius type strain (SEBR 4847).</title>
        <authorList>
            <person name="Brambilla E."/>
            <person name="Djao O.D."/>
            <person name="Daligault H."/>
            <person name="Lapidus A."/>
            <person name="Lucas S."/>
            <person name="Hammon N."/>
            <person name="Nolan M."/>
            <person name="Tice H."/>
            <person name="Cheng J.F."/>
            <person name="Han C."/>
            <person name="Tapia R."/>
            <person name="Goodwin L."/>
            <person name="Pitluck S."/>
            <person name="Liolios K."/>
            <person name="Ivanova N."/>
            <person name="Mavromatis K."/>
            <person name="Mikhailova N."/>
            <person name="Pati A."/>
            <person name="Chen A."/>
            <person name="Palaniappan K."/>
            <person name="Land M."/>
            <person name="Hauser L."/>
            <person name="Chang Y.J."/>
            <person name="Jeffries C.D."/>
            <person name="Rohde M."/>
            <person name="Spring S."/>
            <person name="Sikorski J."/>
            <person name="Goker M."/>
            <person name="Woyke T."/>
            <person name="Bristow J."/>
            <person name="Eisen J.A."/>
            <person name="Markowitz V."/>
            <person name="Hugenholtz P."/>
            <person name="Kyrpides N.C."/>
            <person name="Klenk H.P."/>
        </authorList>
    </citation>
    <scope>NUCLEOTIDE SEQUENCE [LARGE SCALE GENOMIC DNA]</scope>
    <source>
        <strain evidence="3">DSM 11571 / OCM 486 / SEBR 4847</strain>
    </source>
</reference>